<protein>
    <submittedName>
        <fullName evidence="2">Uncharacterized protein</fullName>
    </submittedName>
</protein>
<dbReference type="Proteomes" id="UP000450457">
    <property type="component" value="Unassembled WGS sequence"/>
</dbReference>
<sequence>MARKNKSLAGAFTQFQDPEEENAIKKSNQQSEQETSDVTELNNHDDVSENEIMNSNTKGIKKDVTQEHNTDDKTSFSHSNTQTEATQENGSVFLKQESSSKTVRDVKNNIMSMYDEKSKRKTVEETHTRTTFLFDNELKKRLDKLAKNKRGFKTHFINSAIEALLDEMEDVQK</sequence>
<dbReference type="OrthoDB" id="2944033at2"/>
<accession>A0A845FGW2</accession>
<dbReference type="EMBL" id="WMFA01000017">
    <property type="protein sequence ID" value="MYL73049.1"/>
    <property type="molecule type" value="Genomic_DNA"/>
</dbReference>
<feature type="compositionally biased region" description="Polar residues" evidence="1">
    <location>
        <begin position="25"/>
        <end position="41"/>
    </location>
</feature>
<evidence type="ECO:0000313" key="3">
    <source>
        <dbReference type="Proteomes" id="UP000450457"/>
    </source>
</evidence>
<dbReference type="RefSeq" id="WP_160916896.1">
    <property type="nucleotide sequence ID" value="NZ_WMFA01000017.1"/>
</dbReference>
<organism evidence="2 3">
    <name type="scientific">Halobacillus litoralis</name>
    <dbReference type="NCBI Taxonomy" id="45668"/>
    <lineage>
        <taxon>Bacteria</taxon>
        <taxon>Bacillati</taxon>
        <taxon>Bacillota</taxon>
        <taxon>Bacilli</taxon>
        <taxon>Bacillales</taxon>
        <taxon>Bacillaceae</taxon>
        <taxon>Halobacillus</taxon>
    </lineage>
</organism>
<name>A0A845FGW2_9BACI</name>
<proteinExistence type="predicted"/>
<evidence type="ECO:0000313" key="2">
    <source>
        <dbReference type="EMBL" id="MYL73049.1"/>
    </source>
</evidence>
<dbReference type="GeneID" id="78009257"/>
<dbReference type="AlphaFoldDB" id="A0A845FGW2"/>
<feature type="compositionally biased region" description="Basic and acidic residues" evidence="1">
    <location>
        <begin position="60"/>
        <end position="75"/>
    </location>
</feature>
<feature type="region of interest" description="Disordered" evidence="1">
    <location>
        <begin position="1"/>
        <end position="104"/>
    </location>
</feature>
<evidence type="ECO:0000256" key="1">
    <source>
        <dbReference type="SAM" id="MobiDB-lite"/>
    </source>
</evidence>
<comment type="caution">
    <text evidence="2">The sequence shown here is derived from an EMBL/GenBank/DDBJ whole genome shotgun (WGS) entry which is preliminary data.</text>
</comment>
<feature type="compositionally biased region" description="Polar residues" evidence="1">
    <location>
        <begin position="76"/>
        <end position="101"/>
    </location>
</feature>
<reference evidence="2 3" key="1">
    <citation type="submission" date="2019-11" db="EMBL/GenBank/DDBJ databases">
        <title>Genome sequences of 17 halophilic strains isolated from different environments.</title>
        <authorList>
            <person name="Furrow R.E."/>
        </authorList>
    </citation>
    <scope>NUCLEOTIDE SEQUENCE [LARGE SCALE GENOMIC DNA]</scope>
    <source>
        <strain evidence="2 3">SL-4</strain>
    </source>
</reference>
<gene>
    <name evidence="2" type="ORF">GLW00_19730</name>
</gene>